<keyword evidence="3" id="KW-0129">CBS domain</keyword>
<dbReference type="CDD" id="cd05014">
    <property type="entry name" value="SIS_Kpsf"/>
    <property type="match status" value="1"/>
</dbReference>
<accession>A0A4U1D163</accession>
<evidence type="ECO:0000256" key="2">
    <source>
        <dbReference type="ARBA" id="ARBA00022737"/>
    </source>
</evidence>
<dbReference type="InterPro" id="IPR001347">
    <property type="entry name" value="SIS_dom"/>
</dbReference>
<dbReference type="GO" id="GO:0005975">
    <property type="term" value="P:carbohydrate metabolic process"/>
    <property type="evidence" value="ECO:0007669"/>
    <property type="project" value="InterPro"/>
</dbReference>
<evidence type="ECO:0000313" key="5">
    <source>
        <dbReference type="EMBL" id="TKC15413.1"/>
    </source>
</evidence>
<dbReference type="InterPro" id="IPR050986">
    <property type="entry name" value="GutQ/KpsF_isomerases"/>
</dbReference>
<dbReference type="NCBIfam" id="TIGR00393">
    <property type="entry name" value="kpsF"/>
    <property type="match status" value="1"/>
</dbReference>
<dbReference type="EMBL" id="SWBM01000005">
    <property type="protein sequence ID" value="TKC15413.1"/>
    <property type="molecule type" value="Genomic_DNA"/>
</dbReference>
<dbReference type="Pfam" id="PF01380">
    <property type="entry name" value="SIS"/>
    <property type="match status" value="1"/>
</dbReference>
<dbReference type="GO" id="GO:0097367">
    <property type="term" value="F:carbohydrate derivative binding"/>
    <property type="evidence" value="ECO:0007669"/>
    <property type="project" value="InterPro"/>
</dbReference>
<keyword evidence="6" id="KW-1185">Reference proteome</keyword>
<comment type="similarity">
    <text evidence="1">Belongs to the SIS family. GutQ/KpsF subfamily.</text>
</comment>
<dbReference type="InterPro" id="IPR046348">
    <property type="entry name" value="SIS_dom_sf"/>
</dbReference>
<name>A0A4U1D163_9BACI</name>
<dbReference type="GO" id="GO:1901135">
    <property type="term" value="P:carbohydrate derivative metabolic process"/>
    <property type="evidence" value="ECO:0007669"/>
    <property type="project" value="InterPro"/>
</dbReference>
<dbReference type="OrthoDB" id="9762536at2"/>
<gene>
    <name evidence="5" type="ORF">FA727_18490</name>
</gene>
<dbReference type="FunFam" id="3.40.50.10490:FF:000011">
    <property type="entry name" value="Arabinose 5-phosphate isomerase"/>
    <property type="match status" value="1"/>
</dbReference>
<comment type="caution">
    <text evidence="5">The sequence shown here is derived from an EMBL/GenBank/DDBJ whole genome shotgun (WGS) entry which is preliminary data.</text>
</comment>
<dbReference type="Proteomes" id="UP000307756">
    <property type="component" value="Unassembled WGS sequence"/>
</dbReference>
<dbReference type="PANTHER" id="PTHR42745:SF1">
    <property type="entry name" value="ARABINOSE 5-PHOSPHATE ISOMERASE KDSD"/>
    <property type="match status" value="1"/>
</dbReference>
<reference evidence="5 6" key="1">
    <citation type="journal article" date="2011" name="J. Microbiol.">
        <title>Bacillus kyonggiensis sp. nov., isolated from soil of a lettuce field.</title>
        <authorList>
            <person name="Dong K."/>
            <person name="Lee S."/>
        </authorList>
    </citation>
    <scope>NUCLEOTIDE SEQUENCE [LARGE SCALE GENOMIC DNA]</scope>
    <source>
        <strain evidence="5 6">NB22</strain>
    </source>
</reference>
<feature type="domain" description="SIS" evidence="4">
    <location>
        <begin position="32"/>
        <end position="175"/>
    </location>
</feature>
<dbReference type="InterPro" id="IPR004800">
    <property type="entry name" value="KdsD/KpsF-type"/>
</dbReference>
<dbReference type="GO" id="GO:0019146">
    <property type="term" value="F:arabinose-5-phosphate isomerase activity"/>
    <property type="evidence" value="ECO:0007669"/>
    <property type="project" value="UniProtKB-ARBA"/>
</dbReference>
<dbReference type="RefSeq" id="WP_136833020.1">
    <property type="nucleotide sequence ID" value="NZ_SWBM01000005.1"/>
</dbReference>
<evidence type="ECO:0000256" key="3">
    <source>
        <dbReference type="ARBA" id="ARBA00023122"/>
    </source>
</evidence>
<dbReference type="PROSITE" id="PS51464">
    <property type="entry name" value="SIS"/>
    <property type="match status" value="1"/>
</dbReference>
<dbReference type="InterPro" id="IPR035474">
    <property type="entry name" value="SIS_Kpsf"/>
</dbReference>
<sequence length="198" mass="20660">MDLLSYVKNAIDVEADSIKKLSENVGPEFESAITLLANCKGKVVITGVGKSGHIGKKIAASLASTGTPAFFVHSTEGVHGDLGMIQENDVVIMISNSGETGEVLSLLPSLGKIGCKKIAITSKTESTLAKASDVALGYQYDREADPLGLAPTTSSTLTLVIGDALAVALSILKGFKKEDFHLYHPGGSLGKQLSEKTQ</sequence>
<evidence type="ECO:0000313" key="6">
    <source>
        <dbReference type="Proteomes" id="UP000307756"/>
    </source>
</evidence>
<dbReference type="SUPFAM" id="SSF53697">
    <property type="entry name" value="SIS domain"/>
    <property type="match status" value="1"/>
</dbReference>
<evidence type="ECO:0000256" key="1">
    <source>
        <dbReference type="ARBA" id="ARBA00008165"/>
    </source>
</evidence>
<organism evidence="5 6">
    <name type="scientific">Robertmurraya kyonggiensis</name>
    <dbReference type="NCBI Taxonomy" id="1037680"/>
    <lineage>
        <taxon>Bacteria</taxon>
        <taxon>Bacillati</taxon>
        <taxon>Bacillota</taxon>
        <taxon>Bacilli</taxon>
        <taxon>Bacillales</taxon>
        <taxon>Bacillaceae</taxon>
        <taxon>Robertmurraya</taxon>
    </lineage>
</organism>
<keyword evidence="2" id="KW-0677">Repeat</keyword>
<dbReference type="Gene3D" id="3.40.50.10490">
    <property type="entry name" value="Glucose-6-phosphate isomerase like protein, domain 1"/>
    <property type="match status" value="1"/>
</dbReference>
<dbReference type="PANTHER" id="PTHR42745">
    <property type="match status" value="1"/>
</dbReference>
<evidence type="ECO:0000259" key="4">
    <source>
        <dbReference type="PROSITE" id="PS51464"/>
    </source>
</evidence>
<protein>
    <submittedName>
        <fullName evidence="5">SIS domain-containing protein</fullName>
    </submittedName>
</protein>
<proteinExistence type="inferred from homology"/>
<dbReference type="AlphaFoldDB" id="A0A4U1D163"/>